<protein>
    <submittedName>
        <fullName evidence="2">Ligase-associated DNA damage response endonuclease PdeM</fullName>
        <ecNumber evidence="2">3.1.-.-</ecNumber>
    </submittedName>
</protein>
<dbReference type="RefSeq" id="WP_136821775.1">
    <property type="nucleotide sequence ID" value="NZ_BMJX01000005.1"/>
</dbReference>
<evidence type="ECO:0000259" key="1">
    <source>
        <dbReference type="Pfam" id="PF00149"/>
    </source>
</evidence>
<dbReference type="SUPFAM" id="SSF56300">
    <property type="entry name" value="Metallo-dependent phosphatases"/>
    <property type="match status" value="1"/>
</dbReference>
<keyword evidence="2" id="KW-0378">Hydrolase</keyword>
<name>A0A4U0GXC5_9SPHI</name>
<dbReference type="GO" id="GO:0004519">
    <property type="term" value="F:endonuclease activity"/>
    <property type="evidence" value="ECO:0007669"/>
    <property type="project" value="UniProtKB-KW"/>
</dbReference>
<dbReference type="NCBIfam" id="TIGR04123">
    <property type="entry name" value="P_estr_lig_assc"/>
    <property type="match status" value="1"/>
</dbReference>
<keyword evidence="3" id="KW-1185">Reference proteome</keyword>
<dbReference type="PANTHER" id="PTHR39323:SF1">
    <property type="entry name" value="BLR1149 PROTEIN"/>
    <property type="match status" value="1"/>
</dbReference>
<dbReference type="EMBL" id="SUKA01000005">
    <property type="protein sequence ID" value="TJY63783.1"/>
    <property type="molecule type" value="Genomic_DNA"/>
</dbReference>
<dbReference type="Pfam" id="PF00149">
    <property type="entry name" value="Metallophos"/>
    <property type="match status" value="1"/>
</dbReference>
<dbReference type="PANTHER" id="PTHR39323">
    <property type="entry name" value="BLR1149 PROTEIN"/>
    <property type="match status" value="1"/>
</dbReference>
<proteinExistence type="predicted"/>
<gene>
    <name evidence="2" type="primary">pdeM</name>
    <name evidence="2" type="ORF">FAZ19_16075</name>
</gene>
<dbReference type="InterPro" id="IPR029052">
    <property type="entry name" value="Metallo-depent_PP-like"/>
</dbReference>
<keyword evidence="2" id="KW-0255">Endonuclease</keyword>
<reference evidence="2 3" key="1">
    <citation type="submission" date="2019-04" db="EMBL/GenBank/DDBJ databases">
        <title>Sphingobacterium olei sp. nov., isolated from oil-contaminated soil.</title>
        <authorList>
            <person name="Liu B."/>
        </authorList>
    </citation>
    <scope>NUCLEOTIDE SEQUENCE [LARGE SCALE GENOMIC DNA]</scope>
    <source>
        <strain evidence="2 3">Y3L14</strain>
    </source>
</reference>
<sequence>MAKKLTFNNLEIFLLPQKAVYIPHYAMLIVSDWHLGKLMHFRKEGLFVPPPQIRHELNILGELMQEVPTKKVVFLGDLFHSDWNADWTELINYLSNFPHIEFVLTKGNHDILTEEIWEKSTVIQQKDQLILAEGLVLSHEPIADLPEHMFNLVGHIHPGCVIETKGRQSFRLPCFYLKNKRLVLPAFGKYTGLHIISKEVDTQIFAIVNDAVIEV</sequence>
<feature type="domain" description="Calcineurin-like phosphoesterase" evidence="1">
    <location>
        <begin position="28"/>
        <end position="144"/>
    </location>
</feature>
<accession>A0A4U0GXC5</accession>
<organism evidence="2 3">
    <name type="scientific">Sphingobacterium alkalisoli</name>
    <dbReference type="NCBI Taxonomy" id="1874115"/>
    <lineage>
        <taxon>Bacteria</taxon>
        <taxon>Pseudomonadati</taxon>
        <taxon>Bacteroidota</taxon>
        <taxon>Sphingobacteriia</taxon>
        <taxon>Sphingobacteriales</taxon>
        <taxon>Sphingobacteriaceae</taxon>
        <taxon>Sphingobacterium</taxon>
    </lineage>
</organism>
<dbReference type="InterPro" id="IPR026336">
    <property type="entry name" value="PdeM-like"/>
</dbReference>
<keyword evidence="2" id="KW-0436">Ligase</keyword>
<dbReference type="AlphaFoldDB" id="A0A4U0GXC5"/>
<evidence type="ECO:0000313" key="3">
    <source>
        <dbReference type="Proteomes" id="UP000309872"/>
    </source>
</evidence>
<dbReference type="InterPro" id="IPR004843">
    <property type="entry name" value="Calcineurin-like_PHP"/>
</dbReference>
<dbReference type="InterPro" id="IPR024173">
    <property type="entry name" value="Pesterase_MJ0037-like"/>
</dbReference>
<comment type="caution">
    <text evidence="2">The sequence shown here is derived from an EMBL/GenBank/DDBJ whole genome shotgun (WGS) entry which is preliminary data.</text>
</comment>
<dbReference type="GO" id="GO:0016787">
    <property type="term" value="F:hydrolase activity"/>
    <property type="evidence" value="ECO:0007669"/>
    <property type="project" value="UniProtKB-KW"/>
</dbReference>
<dbReference type="Gene3D" id="3.60.21.10">
    <property type="match status" value="1"/>
</dbReference>
<dbReference type="GO" id="GO:0016874">
    <property type="term" value="F:ligase activity"/>
    <property type="evidence" value="ECO:0007669"/>
    <property type="project" value="UniProtKB-KW"/>
</dbReference>
<dbReference type="EC" id="3.1.-.-" evidence="2"/>
<dbReference type="PIRSF" id="PIRSF000887">
    <property type="entry name" value="Pesterase_MJ0037"/>
    <property type="match status" value="1"/>
</dbReference>
<dbReference type="Proteomes" id="UP000309872">
    <property type="component" value="Unassembled WGS sequence"/>
</dbReference>
<dbReference type="OrthoDB" id="9795838at2"/>
<keyword evidence="2" id="KW-0540">Nuclease</keyword>
<evidence type="ECO:0000313" key="2">
    <source>
        <dbReference type="EMBL" id="TJY63783.1"/>
    </source>
</evidence>